<sequence>MTGTDEGSGVFGLYFPSLIKIKSFDDDVLAEECSLEWENPTACALIFPPSIHFLCLVDCEVDRTQGVALPNLLSMTEFSVDIWHFMADFFRLFSLICYLGRRL</sequence>
<reference evidence="1" key="1">
    <citation type="submission" date="2020-08" db="EMBL/GenBank/DDBJ databases">
        <title>Multicomponent nature underlies the extraordinary mechanical properties of spider dragline silk.</title>
        <authorList>
            <person name="Kono N."/>
            <person name="Nakamura H."/>
            <person name="Mori M."/>
            <person name="Yoshida Y."/>
            <person name="Ohtoshi R."/>
            <person name="Malay A.D."/>
            <person name="Moran D.A.P."/>
            <person name="Tomita M."/>
            <person name="Numata K."/>
            <person name="Arakawa K."/>
        </authorList>
    </citation>
    <scope>NUCLEOTIDE SEQUENCE</scope>
</reference>
<dbReference type="Proteomes" id="UP000887013">
    <property type="component" value="Unassembled WGS sequence"/>
</dbReference>
<organism evidence="1 2">
    <name type="scientific">Nephila pilipes</name>
    <name type="common">Giant wood spider</name>
    <name type="synonym">Nephila maculata</name>
    <dbReference type="NCBI Taxonomy" id="299642"/>
    <lineage>
        <taxon>Eukaryota</taxon>
        <taxon>Metazoa</taxon>
        <taxon>Ecdysozoa</taxon>
        <taxon>Arthropoda</taxon>
        <taxon>Chelicerata</taxon>
        <taxon>Arachnida</taxon>
        <taxon>Araneae</taxon>
        <taxon>Araneomorphae</taxon>
        <taxon>Entelegynae</taxon>
        <taxon>Araneoidea</taxon>
        <taxon>Nephilidae</taxon>
        <taxon>Nephila</taxon>
    </lineage>
</organism>
<gene>
    <name evidence="1" type="ORF">NPIL_546171</name>
</gene>
<dbReference type="AlphaFoldDB" id="A0A8X6N7E7"/>
<protein>
    <submittedName>
        <fullName evidence="1">Uncharacterized protein</fullName>
    </submittedName>
</protein>
<name>A0A8X6N7E7_NEPPI</name>
<evidence type="ECO:0000313" key="1">
    <source>
        <dbReference type="EMBL" id="GFS97628.1"/>
    </source>
</evidence>
<accession>A0A8X6N7E7</accession>
<dbReference type="EMBL" id="BMAW01054716">
    <property type="protein sequence ID" value="GFS97628.1"/>
    <property type="molecule type" value="Genomic_DNA"/>
</dbReference>
<comment type="caution">
    <text evidence="1">The sequence shown here is derived from an EMBL/GenBank/DDBJ whole genome shotgun (WGS) entry which is preliminary data.</text>
</comment>
<keyword evidence="2" id="KW-1185">Reference proteome</keyword>
<proteinExistence type="predicted"/>
<evidence type="ECO:0000313" key="2">
    <source>
        <dbReference type="Proteomes" id="UP000887013"/>
    </source>
</evidence>